<gene>
    <name evidence="6" type="ORF">FRACYDRAFT_216557</name>
</gene>
<evidence type="ECO:0000313" key="7">
    <source>
        <dbReference type="Proteomes" id="UP000095751"/>
    </source>
</evidence>
<evidence type="ECO:0000313" key="6">
    <source>
        <dbReference type="EMBL" id="OEU20657.1"/>
    </source>
</evidence>
<dbReference type="InterPro" id="IPR004130">
    <property type="entry name" value="Gpn"/>
</dbReference>
<dbReference type="PANTHER" id="PTHR21231:SF3">
    <property type="entry name" value="GPN-LOOP GTPASE 2"/>
    <property type="match status" value="1"/>
</dbReference>
<dbReference type="Gene3D" id="3.40.50.300">
    <property type="entry name" value="P-loop containing nucleotide triphosphate hydrolases"/>
    <property type="match status" value="1"/>
</dbReference>
<comment type="subunit">
    <text evidence="5">Binds to RNA polymerase II (RNAPII).</text>
</comment>
<proteinExistence type="inferred from homology"/>
<dbReference type="KEGG" id="fcy:FRACYDRAFT_216557"/>
<dbReference type="Pfam" id="PF03029">
    <property type="entry name" value="ATP_bind_1"/>
    <property type="match status" value="2"/>
</dbReference>
<dbReference type="AlphaFoldDB" id="A0A1E7FRA4"/>
<keyword evidence="4 5" id="KW-0342">GTP-binding</keyword>
<keyword evidence="7" id="KW-1185">Reference proteome</keyword>
<dbReference type="GO" id="GO:0005737">
    <property type="term" value="C:cytoplasm"/>
    <property type="evidence" value="ECO:0007669"/>
    <property type="project" value="TreeGrafter"/>
</dbReference>
<evidence type="ECO:0000256" key="1">
    <source>
        <dbReference type="ARBA" id="ARBA00005290"/>
    </source>
</evidence>
<dbReference type="Proteomes" id="UP000095751">
    <property type="component" value="Unassembled WGS sequence"/>
</dbReference>
<comment type="similarity">
    <text evidence="1 5">Belongs to the GPN-loop GTPase family.</text>
</comment>
<dbReference type="GO" id="GO:0003924">
    <property type="term" value="F:GTPase activity"/>
    <property type="evidence" value="ECO:0007669"/>
    <property type="project" value="TreeGrafter"/>
</dbReference>
<keyword evidence="2 5" id="KW-0547">Nucleotide-binding</keyword>
<reference evidence="6 7" key="1">
    <citation type="submission" date="2016-09" db="EMBL/GenBank/DDBJ databases">
        <title>Extensive genetic diversity and differential bi-allelic expression allows diatom success in the polar Southern Ocean.</title>
        <authorList>
            <consortium name="DOE Joint Genome Institute"/>
            <person name="Mock T."/>
            <person name="Otillar R.P."/>
            <person name="Strauss J."/>
            <person name="Dupont C."/>
            <person name="Frickenhaus S."/>
            <person name="Maumus F."/>
            <person name="Mcmullan M."/>
            <person name="Sanges R."/>
            <person name="Schmutz J."/>
            <person name="Toseland A."/>
            <person name="Valas R."/>
            <person name="Veluchamy A."/>
            <person name="Ward B.J."/>
            <person name="Allen A."/>
            <person name="Barry K."/>
            <person name="Falciatore A."/>
            <person name="Ferrante M."/>
            <person name="Fortunato A.E."/>
            <person name="Gloeckner G."/>
            <person name="Gruber A."/>
            <person name="Hipkin R."/>
            <person name="Janech M."/>
            <person name="Kroth P."/>
            <person name="Leese F."/>
            <person name="Lindquist E."/>
            <person name="Lyon B.R."/>
            <person name="Martin J."/>
            <person name="Mayer C."/>
            <person name="Parker M."/>
            <person name="Quesneville H."/>
            <person name="Raymond J."/>
            <person name="Uhlig C."/>
            <person name="Valentin K.U."/>
            <person name="Worden A.Z."/>
            <person name="Armbrust E.V."/>
            <person name="Bowler C."/>
            <person name="Green B."/>
            <person name="Moulton V."/>
            <person name="Van Oosterhout C."/>
            <person name="Grigoriev I."/>
        </authorList>
    </citation>
    <scope>NUCLEOTIDE SEQUENCE [LARGE SCALE GENOMIC DNA]</scope>
    <source>
        <strain evidence="6 7">CCMP1102</strain>
    </source>
</reference>
<protein>
    <recommendedName>
        <fullName evidence="5">GPN-loop GTPase 2</fullName>
    </recommendedName>
</protein>
<organism evidence="6 7">
    <name type="scientific">Fragilariopsis cylindrus CCMP1102</name>
    <dbReference type="NCBI Taxonomy" id="635003"/>
    <lineage>
        <taxon>Eukaryota</taxon>
        <taxon>Sar</taxon>
        <taxon>Stramenopiles</taxon>
        <taxon>Ochrophyta</taxon>
        <taxon>Bacillariophyta</taxon>
        <taxon>Bacillariophyceae</taxon>
        <taxon>Bacillariophycidae</taxon>
        <taxon>Bacillariales</taxon>
        <taxon>Bacillariaceae</taxon>
        <taxon>Fragilariopsis</taxon>
    </lineage>
</organism>
<dbReference type="EMBL" id="KV784354">
    <property type="protein sequence ID" value="OEU20657.1"/>
    <property type="molecule type" value="Genomic_DNA"/>
</dbReference>
<evidence type="ECO:0000256" key="4">
    <source>
        <dbReference type="ARBA" id="ARBA00023134"/>
    </source>
</evidence>
<dbReference type="InterPro" id="IPR027417">
    <property type="entry name" value="P-loop_NTPase"/>
</dbReference>
<evidence type="ECO:0000256" key="5">
    <source>
        <dbReference type="RuleBase" id="RU365059"/>
    </source>
</evidence>
<dbReference type="SUPFAM" id="SSF52540">
    <property type="entry name" value="P-loop containing nucleoside triphosphate hydrolases"/>
    <property type="match status" value="1"/>
</dbReference>
<comment type="function">
    <text evidence="5">Small GTPase required for proper localization of RNA polymerase II and III (RNAPII and RNAPIII). May act at an RNAP assembly step prior to nuclear import.</text>
</comment>
<evidence type="ECO:0000256" key="3">
    <source>
        <dbReference type="ARBA" id="ARBA00022801"/>
    </source>
</evidence>
<evidence type="ECO:0000256" key="2">
    <source>
        <dbReference type="ARBA" id="ARBA00022741"/>
    </source>
</evidence>
<keyword evidence="3 5" id="KW-0378">Hydrolase</keyword>
<accession>A0A1E7FRA4</accession>
<dbReference type="InParanoid" id="A0A1E7FRA4"/>
<name>A0A1E7FRA4_9STRA</name>
<dbReference type="OrthoDB" id="5839at2759"/>
<dbReference type="PANTHER" id="PTHR21231">
    <property type="entry name" value="XPA-BINDING PROTEIN 1-RELATED"/>
    <property type="match status" value="1"/>
</dbReference>
<sequence>MVLYGQVVAGPPGSGKTTYCNGMQEYLRLLGRNAWVINLDPANEVPKKRDEDDNDNENENSLPYEVLLDVCESVVNLSSVMKELGLGPNGGLVYCMEYLEAHVDEILNMIEERIRNKGDDVYLIFDLPGQVELYTHGNAVPRLLSKLVKILDLRLVAVQLIDAHYCTEPATFLSAALLGTTVMLKLEFFTDCNDLDRLVPYLQSQGDYNNNNEDEISSDLHYDEDNYADDPEYQLARKIKFSSPFFRKHERLHKLMAEVVEDFGLISFLPLDISSAESVGRVLSKIDKSNGYIFTQHSTSKSPTTKAEDIFQVAMQSDSSNYETIADIQERISIGKEQQHNQEEKQC</sequence>
<dbReference type="GO" id="GO:0005525">
    <property type="term" value="F:GTP binding"/>
    <property type="evidence" value="ECO:0007669"/>
    <property type="project" value="UniProtKB-KW"/>
</dbReference>